<proteinExistence type="predicted"/>
<evidence type="ECO:0000256" key="2">
    <source>
        <dbReference type="SAM" id="Phobius"/>
    </source>
</evidence>
<feature type="transmembrane region" description="Helical" evidence="2">
    <location>
        <begin position="45"/>
        <end position="66"/>
    </location>
</feature>
<comment type="caution">
    <text evidence="3">The sequence shown here is derived from an EMBL/GenBank/DDBJ whole genome shotgun (WGS) entry which is preliminary data.</text>
</comment>
<dbReference type="InterPro" id="IPR016795">
    <property type="entry name" value="UCP021697"/>
</dbReference>
<protein>
    <submittedName>
        <fullName evidence="3">RDD family protein</fullName>
    </submittedName>
</protein>
<dbReference type="EMBL" id="JAUTXY010000003">
    <property type="protein sequence ID" value="MEE2057841.1"/>
    <property type="molecule type" value="Genomic_DNA"/>
</dbReference>
<accession>A0ABU7L8H2</accession>
<feature type="transmembrane region" description="Helical" evidence="2">
    <location>
        <begin position="78"/>
        <end position="98"/>
    </location>
</feature>
<evidence type="ECO:0000313" key="4">
    <source>
        <dbReference type="Proteomes" id="UP001336020"/>
    </source>
</evidence>
<name>A0ABU7L8H2_9NOCA</name>
<reference evidence="3 4" key="1">
    <citation type="submission" date="2023-07" db="EMBL/GenBank/DDBJ databases">
        <authorList>
            <person name="Girao M."/>
            <person name="Carvalho M.F."/>
        </authorList>
    </citation>
    <scope>NUCLEOTIDE SEQUENCE [LARGE SCALE GENOMIC DNA]</scope>
    <source>
        <strain evidence="3 4">YIM65754</strain>
    </source>
</reference>
<gene>
    <name evidence="3" type="ORF">Q7514_09935</name>
</gene>
<keyword evidence="2" id="KW-0812">Transmembrane</keyword>
<keyword evidence="2" id="KW-1133">Transmembrane helix</keyword>
<keyword evidence="2" id="KW-0472">Membrane</keyword>
<dbReference type="Proteomes" id="UP001336020">
    <property type="component" value="Unassembled WGS sequence"/>
</dbReference>
<feature type="region of interest" description="Disordered" evidence="1">
    <location>
        <begin position="1"/>
        <end position="23"/>
    </location>
</feature>
<organism evidence="3 4">
    <name type="scientific">Rhodococcus artemisiae</name>
    <dbReference type="NCBI Taxonomy" id="714159"/>
    <lineage>
        <taxon>Bacteria</taxon>
        <taxon>Bacillati</taxon>
        <taxon>Actinomycetota</taxon>
        <taxon>Actinomycetes</taxon>
        <taxon>Mycobacteriales</taxon>
        <taxon>Nocardiaceae</taxon>
        <taxon>Rhodococcus</taxon>
    </lineage>
</organism>
<dbReference type="PIRSF" id="PIRSF021697">
    <property type="entry name" value="UCP021697"/>
    <property type="match status" value="1"/>
</dbReference>
<sequence>MARMTGSWLSGPSAALPQGQGGEQKYPGEWLGLPEHGPGALVSSAKRVLALVIDWFSSMAIAMALVGDNPLESPLLSAYTLLIWCGVGIVTVTLFSFTPGQFIAGIQVVRVDAPARVGLIRAFARQILLVFIAPALVTDIDGRGLQDRATGTALVRSR</sequence>
<evidence type="ECO:0000256" key="1">
    <source>
        <dbReference type="SAM" id="MobiDB-lite"/>
    </source>
</evidence>
<evidence type="ECO:0000313" key="3">
    <source>
        <dbReference type="EMBL" id="MEE2057841.1"/>
    </source>
</evidence>
<keyword evidence="4" id="KW-1185">Reference proteome</keyword>
<dbReference type="RefSeq" id="WP_330133060.1">
    <property type="nucleotide sequence ID" value="NZ_JAUTXY010000003.1"/>
</dbReference>